<dbReference type="PANTHER" id="PTHR11229">
    <property type="entry name" value="50S RIBOSOMAL PROTEIN L3"/>
    <property type="match status" value="1"/>
</dbReference>
<dbReference type="AlphaFoldDB" id="A0A2X0KVL6"/>
<organism evidence="10 11">
    <name type="scientific">Microbotryum saponariae</name>
    <dbReference type="NCBI Taxonomy" id="289078"/>
    <lineage>
        <taxon>Eukaryota</taxon>
        <taxon>Fungi</taxon>
        <taxon>Dikarya</taxon>
        <taxon>Basidiomycota</taxon>
        <taxon>Pucciniomycotina</taxon>
        <taxon>Microbotryomycetes</taxon>
        <taxon>Microbotryales</taxon>
        <taxon>Microbotryaceae</taxon>
        <taxon>Microbotryum</taxon>
    </lineage>
</organism>
<evidence type="ECO:0000313" key="10">
    <source>
        <dbReference type="EMBL" id="SCZ95896.1"/>
    </source>
</evidence>
<dbReference type="InterPro" id="IPR019926">
    <property type="entry name" value="Ribosomal_uL3_CS"/>
</dbReference>
<comment type="subcellular location">
    <subcellularLocation>
        <location evidence="1">Mitochondrion</location>
    </subcellularLocation>
</comment>
<dbReference type="SUPFAM" id="SSF50447">
    <property type="entry name" value="Translation proteins"/>
    <property type="match status" value="1"/>
</dbReference>
<gene>
    <name evidence="10" type="ORF">BZ3500_MVSOF-1268-A1-R1_CHR8-1G09867</name>
</gene>
<feature type="region of interest" description="Disordered" evidence="9">
    <location>
        <begin position="22"/>
        <end position="53"/>
    </location>
</feature>
<keyword evidence="4 8" id="KW-0689">Ribosomal protein</keyword>
<feature type="compositionally biased region" description="Low complexity" evidence="9">
    <location>
        <begin position="22"/>
        <end position="48"/>
    </location>
</feature>
<dbReference type="PROSITE" id="PS00474">
    <property type="entry name" value="RIBOSOMAL_L3"/>
    <property type="match status" value="1"/>
</dbReference>
<keyword evidence="3" id="KW-0809">Transit peptide</keyword>
<keyword evidence="6 8" id="KW-0687">Ribonucleoprotein</keyword>
<evidence type="ECO:0000256" key="3">
    <source>
        <dbReference type="ARBA" id="ARBA00022946"/>
    </source>
</evidence>
<dbReference type="Proteomes" id="UP000249723">
    <property type="component" value="Unassembled WGS sequence"/>
</dbReference>
<dbReference type="FunFam" id="2.40.30.10:FF:000004">
    <property type="entry name" value="50S ribosomal protein L3"/>
    <property type="match status" value="1"/>
</dbReference>
<dbReference type="STRING" id="289078.A0A2X0KVL6"/>
<dbReference type="InterPro" id="IPR009000">
    <property type="entry name" value="Transl_B-barrel_sf"/>
</dbReference>
<proteinExistence type="inferred from homology"/>
<feature type="region of interest" description="Disordered" evidence="9">
    <location>
        <begin position="192"/>
        <end position="224"/>
    </location>
</feature>
<evidence type="ECO:0000256" key="5">
    <source>
        <dbReference type="ARBA" id="ARBA00023128"/>
    </source>
</evidence>
<dbReference type="GO" id="GO:0006412">
    <property type="term" value="P:translation"/>
    <property type="evidence" value="ECO:0007669"/>
    <property type="project" value="InterPro"/>
</dbReference>
<dbReference type="InterPro" id="IPR019927">
    <property type="entry name" value="Ribosomal_uL3_bac/org-type"/>
</dbReference>
<dbReference type="NCBIfam" id="TIGR03625">
    <property type="entry name" value="L3_bact"/>
    <property type="match status" value="1"/>
</dbReference>
<evidence type="ECO:0000256" key="1">
    <source>
        <dbReference type="ARBA" id="ARBA00004173"/>
    </source>
</evidence>
<dbReference type="GO" id="GO:0003735">
    <property type="term" value="F:structural constituent of ribosome"/>
    <property type="evidence" value="ECO:0007669"/>
    <property type="project" value="InterPro"/>
</dbReference>
<reference evidence="11" key="1">
    <citation type="submission" date="2016-10" db="EMBL/GenBank/DDBJ databases">
        <authorList>
            <person name="Jeantristanb JTB J.-T."/>
            <person name="Ricardo R."/>
        </authorList>
    </citation>
    <scope>NUCLEOTIDE SEQUENCE [LARGE SCALE GENOMIC DNA]</scope>
</reference>
<keyword evidence="5" id="KW-0496">Mitochondrion</keyword>
<feature type="compositionally biased region" description="Polar residues" evidence="9">
    <location>
        <begin position="194"/>
        <end position="209"/>
    </location>
</feature>
<dbReference type="EMBL" id="FMWP01000087">
    <property type="protein sequence ID" value="SCZ95896.1"/>
    <property type="molecule type" value="Genomic_DNA"/>
</dbReference>
<evidence type="ECO:0000256" key="7">
    <source>
        <dbReference type="ARBA" id="ARBA00035209"/>
    </source>
</evidence>
<dbReference type="GO" id="GO:0005762">
    <property type="term" value="C:mitochondrial large ribosomal subunit"/>
    <property type="evidence" value="ECO:0007669"/>
    <property type="project" value="TreeGrafter"/>
</dbReference>
<name>A0A2X0KVL6_9BASI</name>
<evidence type="ECO:0000256" key="2">
    <source>
        <dbReference type="ARBA" id="ARBA00006540"/>
    </source>
</evidence>
<dbReference type="Pfam" id="PF00297">
    <property type="entry name" value="Ribosomal_L3"/>
    <property type="match status" value="1"/>
</dbReference>
<dbReference type="PANTHER" id="PTHR11229:SF8">
    <property type="entry name" value="LARGE RIBOSOMAL SUBUNIT PROTEIN UL3M"/>
    <property type="match status" value="1"/>
</dbReference>
<dbReference type="InterPro" id="IPR000597">
    <property type="entry name" value="Ribosomal_uL3"/>
</dbReference>
<evidence type="ECO:0000256" key="9">
    <source>
        <dbReference type="SAM" id="MobiDB-lite"/>
    </source>
</evidence>
<keyword evidence="11" id="KW-1185">Reference proteome</keyword>
<accession>A0A2X0KVL6</accession>
<evidence type="ECO:0000313" key="11">
    <source>
        <dbReference type="Proteomes" id="UP000249723"/>
    </source>
</evidence>
<comment type="similarity">
    <text evidence="2 8">Belongs to the universal ribosomal protein uL3 family.</text>
</comment>
<dbReference type="OrthoDB" id="274683at2759"/>
<sequence length="322" mass="34478">MQSLTSTLRSVSLVSRRCISSTSAATATTSTSTPATSPTATERTSTAADPVWTPSTQRTGVLARKLGMTALWQQGVRVPVTVLHLDDVQVIESRSYPATSKSPAHHSVIVGASPRKRKTTHNALLGQFRKVGVEPKMRLAEFEVTEDALVPSGTRFSAAHFVPGQHVDTQAPSIGKGFQGPMKRHGFKGLRASHGTSVSHRSHGSTGQHQDPGRVWPGKKMAGRMGGKNVTTQNLLVHRIDTLHNVLYVKGCVPGAPGGFVRVVDAKKKVGWKALSREKFGLGREEGEVLEGVKGLPMPAGSVEMVQRLGLPREVEVVVKDA</sequence>
<dbReference type="Gene3D" id="2.40.30.10">
    <property type="entry name" value="Translation factors"/>
    <property type="match status" value="2"/>
</dbReference>
<protein>
    <recommendedName>
        <fullName evidence="7">Large ribosomal subunit protein uL3m</fullName>
    </recommendedName>
</protein>
<evidence type="ECO:0000256" key="4">
    <source>
        <dbReference type="ARBA" id="ARBA00022980"/>
    </source>
</evidence>
<evidence type="ECO:0000256" key="6">
    <source>
        <dbReference type="ARBA" id="ARBA00023274"/>
    </source>
</evidence>
<evidence type="ECO:0000256" key="8">
    <source>
        <dbReference type="RuleBase" id="RU003905"/>
    </source>
</evidence>